<dbReference type="SUPFAM" id="SSF63520">
    <property type="entry name" value="PTS-regulatory domain, PRD"/>
    <property type="match status" value="2"/>
</dbReference>
<dbReference type="NCBIfam" id="NF046042">
    <property type="entry name" value="LicT"/>
    <property type="match status" value="1"/>
</dbReference>
<dbReference type="PROSITE" id="PS51372">
    <property type="entry name" value="PRD_2"/>
    <property type="match status" value="2"/>
</dbReference>
<dbReference type="PANTHER" id="PTHR30185:SF15">
    <property type="entry name" value="CRYPTIC BETA-GLUCOSIDE BGL OPERON ANTITERMINATOR"/>
    <property type="match status" value="1"/>
</dbReference>
<evidence type="ECO:0000256" key="1">
    <source>
        <dbReference type="ARBA" id="ARBA00022737"/>
    </source>
</evidence>
<accession>A0A1H0SF46</accession>
<evidence type="ECO:0000313" key="3">
    <source>
        <dbReference type="EMBL" id="SDP40305.1"/>
    </source>
</evidence>
<dbReference type="Gene3D" id="1.10.1790.10">
    <property type="entry name" value="PRD domain"/>
    <property type="match status" value="2"/>
</dbReference>
<protein>
    <submittedName>
        <fullName evidence="3">Transcriptional antiterminator, BglG family</fullName>
    </submittedName>
</protein>
<keyword evidence="1" id="KW-0677">Repeat</keyword>
<proteinExistence type="predicted"/>
<dbReference type="InterPro" id="IPR004341">
    <property type="entry name" value="CAT_RNA-bd_dom"/>
</dbReference>
<dbReference type="Proteomes" id="UP000182412">
    <property type="component" value="Unassembled WGS sequence"/>
</dbReference>
<dbReference type="InterPro" id="IPR050661">
    <property type="entry name" value="BglG_antiterminators"/>
</dbReference>
<gene>
    <name evidence="3" type="ORF">SAMN05216366_11740</name>
</gene>
<dbReference type="GO" id="GO:0006355">
    <property type="term" value="P:regulation of DNA-templated transcription"/>
    <property type="evidence" value="ECO:0007669"/>
    <property type="project" value="InterPro"/>
</dbReference>
<dbReference type="InterPro" id="IPR011608">
    <property type="entry name" value="PRD"/>
</dbReference>
<dbReference type="EMBL" id="FNJQ01000017">
    <property type="protein sequence ID" value="SDP40305.1"/>
    <property type="molecule type" value="Genomic_DNA"/>
</dbReference>
<dbReference type="AlphaFoldDB" id="A0A1H0SF46"/>
<evidence type="ECO:0000259" key="2">
    <source>
        <dbReference type="PROSITE" id="PS51372"/>
    </source>
</evidence>
<dbReference type="RefSeq" id="WP_074572404.1">
    <property type="nucleotide sequence ID" value="NZ_FNJQ01000017.1"/>
</dbReference>
<dbReference type="InterPro" id="IPR036634">
    <property type="entry name" value="PRD_sf"/>
</dbReference>
<dbReference type="GO" id="GO:0003723">
    <property type="term" value="F:RNA binding"/>
    <property type="evidence" value="ECO:0007669"/>
    <property type="project" value="InterPro"/>
</dbReference>
<evidence type="ECO:0000313" key="4">
    <source>
        <dbReference type="Proteomes" id="UP000182412"/>
    </source>
</evidence>
<feature type="domain" description="PRD" evidence="2">
    <location>
        <begin position="65"/>
        <end position="170"/>
    </location>
</feature>
<dbReference type="InterPro" id="IPR036650">
    <property type="entry name" value="CAT_RNA-bd_dom_sf"/>
</dbReference>
<dbReference type="Gene3D" id="2.30.24.10">
    <property type="entry name" value="CAT RNA-binding domain"/>
    <property type="match status" value="1"/>
</dbReference>
<dbReference type="OrthoDB" id="3175596at2"/>
<dbReference type="Pfam" id="PF03123">
    <property type="entry name" value="CAT_RBD"/>
    <property type="match status" value="1"/>
</dbReference>
<dbReference type="SUPFAM" id="SSF50151">
    <property type="entry name" value="SacY-like RNA-binding domain"/>
    <property type="match status" value="1"/>
</dbReference>
<organism evidence="3 4">
    <name type="scientific">Selenomonas ruminantium</name>
    <dbReference type="NCBI Taxonomy" id="971"/>
    <lineage>
        <taxon>Bacteria</taxon>
        <taxon>Bacillati</taxon>
        <taxon>Bacillota</taxon>
        <taxon>Negativicutes</taxon>
        <taxon>Selenomonadales</taxon>
        <taxon>Selenomonadaceae</taxon>
        <taxon>Selenomonas</taxon>
    </lineage>
</organism>
<feature type="domain" description="PRD" evidence="2">
    <location>
        <begin position="171"/>
        <end position="282"/>
    </location>
</feature>
<dbReference type="SMART" id="SM01061">
    <property type="entry name" value="CAT_RBD"/>
    <property type="match status" value="1"/>
</dbReference>
<dbReference type="PANTHER" id="PTHR30185">
    <property type="entry name" value="CRYPTIC BETA-GLUCOSIDE BGL OPERON ANTITERMINATOR"/>
    <property type="match status" value="1"/>
</dbReference>
<reference evidence="3 4" key="1">
    <citation type="submission" date="2016-10" db="EMBL/GenBank/DDBJ databases">
        <authorList>
            <person name="de Groot N.N."/>
        </authorList>
    </citation>
    <scope>NUCLEOTIDE SEQUENCE [LARGE SCALE GENOMIC DNA]</scope>
    <source>
        <strain evidence="3 4">S137</strain>
    </source>
</reference>
<dbReference type="Pfam" id="PF00874">
    <property type="entry name" value="PRD"/>
    <property type="match status" value="2"/>
</dbReference>
<name>A0A1H0SF46_SELRU</name>
<sequence length="283" mass="32819">MQIKKILNNNVIVTEDEAGLEVVAMGRGIAFGKKCGEDVPNEKIDKVYKLSDHDMLEKFKELLAGLRVDYLDSSTAIIEMAEKELGVKLNETVYISLTDHIHMAIHRLREGINIRNMMLWETRRFYPKEFAIAEKAVLMLEAQFDIDIPEDEAGFIAMHIIDGQLDMKQPMADKILTLIEEITNIVRRFCGIEFDQESLAYYRFVTHLKFFAQRMFSGAKYNGDEIDEEMEAMVQKKYKQAHECVDRIVAYLAKKYHYAVSGEEQFYLMIHVAKVIRKCQEQA</sequence>